<dbReference type="SUPFAM" id="SSF47384">
    <property type="entry name" value="Homodimeric domain of signal transducing histidine kinase"/>
    <property type="match status" value="1"/>
</dbReference>
<evidence type="ECO:0000259" key="8">
    <source>
        <dbReference type="PROSITE" id="PS50112"/>
    </source>
</evidence>
<dbReference type="SMART" id="SM00091">
    <property type="entry name" value="PAS"/>
    <property type="match status" value="2"/>
</dbReference>
<dbReference type="AlphaFoldDB" id="A0A1G8UW36"/>
<evidence type="ECO:0000256" key="3">
    <source>
        <dbReference type="ARBA" id="ARBA00022553"/>
    </source>
</evidence>
<evidence type="ECO:0000256" key="6">
    <source>
        <dbReference type="SAM" id="Coils"/>
    </source>
</evidence>
<feature type="coiled-coil region" evidence="6">
    <location>
        <begin position="481"/>
        <end position="537"/>
    </location>
</feature>
<dbReference type="Pfam" id="PF08447">
    <property type="entry name" value="PAS_3"/>
    <property type="match status" value="2"/>
</dbReference>
<accession>A0A1G8UW36</accession>
<feature type="domain" description="Histidine kinase" evidence="7">
    <location>
        <begin position="450"/>
        <end position="676"/>
    </location>
</feature>
<keyword evidence="4" id="KW-0808">Transferase</keyword>
<dbReference type="Gene3D" id="3.30.565.10">
    <property type="entry name" value="Histidine kinase-like ATPase, C-terminal domain"/>
    <property type="match status" value="1"/>
</dbReference>
<evidence type="ECO:0000256" key="2">
    <source>
        <dbReference type="ARBA" id="ARBA00012438"/>
    </source>
</evidence>
<feature type="domain" description="PAC" evidence="9">
    <location>
        <begin position="369"/>
        <end position="421"/>
    </location>
</feature>
<dbReference type="PROSITE" id="PS50109">
    <property type="entry name" value="HIS_KIN"/>
    <property type="match status" value="1"/>
</dbReference>
<dbReference type="PANTHER" id="PTHR43304">
    <property type="entry name" value="PHYTOCHROME-LIKE PROTEIN CPH1"/>
    <property type="match status" value="1"/>
</dbReference>
<evidence type="ECO:0000259" key="7">
    <source>
        <dbReference type="PROSITE" id="PS50109"/>
    </source>
</evidence>
<dbReference type="GO" id="GO:0000155">
    <property type="term" value="F:phosphorelay sensor kinase activity"/>
    <property type="evidence" value="ECO:0007669"/>
    <property type="project" value="InterPro"/>
</dbReference>
<evidence type="ECO:0000313" key="10">
    <source>
        <dbReference type="EMBL" id="SDJ57844.1"/>
    </source>
</evidence>
<gene>
    <name evidence="10" type="ORF">SAMN04487935_1067</name>
</gene>
<dbReference type="Pfam" id="PF02518">
    <property type="entry name" value="HATPase_c"/>
    <property type="match status" value="1"/>
</dbReference>
<sequence length="676" mass="77265">MFIKKQGSFSKGGAMSVIISDKDWSTTPVGTIDSWPVGLRTALGILLNSKFPMFLFWGSDMTCFYNDACHESMGIDGKHSDILGKCGAMVLSETWRIMLPIIDELMISGEASWHEDQWLPVLRKGKMEDTYWTSSYSPVNDESGKLDGIIVTLNDVTEKVEVRKKMNEAEERLRLATEIAGIANWDLDLQTHEMIHSESLANILGYKTNAKLTNADLMGQLHPDDLSNIVEKAFEVAMQTSIFKYEARFIKKNGESRWIRSHGKIFFDSNNEPLKIIGTLIDITEERLRREILMESESKFRLLADSMPQLIWTADPFGNLNYYNRSVFTYMGLTKFPAESEGWLSLVHPDESEEYADKWRIAMATGTDFTFEHRLLKYDHQYHWHLSRAIAQKDAVGNIQMWVGTSTDIQQQKIFTTELERQVTERTEELVSNNINLVKINIELQSFVYVSSHDLQEPLRKIQMFISRLYDTEELAFTANAKNYLSKINEASKRMRELIQDLLSYSHTNLSDNLFVLTDLQDLAEDVKKDYAEIILETNGIIEIRDLCEAKIIPFQFRQLLSNLIGNALKFTKPGTPPHVVVKGNRVKGLDIKNLDIDPMLMYCHINIADNGIGFDMEYKDKIFEVFQRLHANKEYPGTGIGLAIVKKIVENHDGIISVSSVINGGANFDIYIPER</sequence>
<reference evidence="10 11" key="1">
    <citation type="submission" date="2016-10" db="EMBL/GenBank/DDBJ databases">
        <authorList>
            <person name="de Groot N.N."/>
        </authorList>
    </citation>
    <scope>NUCLEOTIDE SEQUENCE [LARGE SCALE GENOMIC DNA]</scope>
    <source>
        <strain evidence="10 11">CGMCC 1.10076</strain>
    </source>
</reference>
<dbReference type="PRINTS" id="PR00344">
    <property type="entry name" value="BCTRLSENSOR"/>
</dbReference>
<feature type="domain" description="PAS" evidence="8">
    <location>
        <begin position="296"/>
        <end position="366"/>
    </location>
</feature>
<feature type="domain" description="PAS" evidence="8">
    <location>
        <begin position="169"/>
        <end position="241"/>
    </location>
</feature>
<dbReference type="Proteomes" id="UP000199580">
    <property type="component" value="Unassembled WGS sequence"/>
</dbReference>
<dbReference type="Pfam" id="PF00512">
    <property type="entry name" value="HisKA"/>
    <property type="match status" value="1"/>
</dbReference>
<dbReference type="Gene3D" id="3.30.450.20">
    <property type="entry name" value="PAS domain"/>
    <property type="match status" value="3"/>
</dbReference>
<dbReference type="SMART" id="SM00388">
    <property type="entry name" value="HisKA"/>
    <property type="match status" value="1"/>
</dbReference>
<dbReference type="NCBIfam" id="TIGR00229">
    <property type="entry name" value="sensory_box"/>
    <property type="match status" value="2"/>
</dbReference>
<comment type="catalytic activity">
    <reaction evidence="1">
        <text>ATP + protein L-histidine = ADP + protein N-phospho-L-histidine.</text>
        <dbReference type="EC" id="2.7.13.3"/>
    </reaction>
</comment>
<keyword evidence="5" id="KW-0418">Kinase</keyword>
<dbReference type="SMART" id="SM00086">
    <property type="entry name" value="PAC"/>
    <property type="match status" value="3"/>
</dbReference>
<dbReference type="PROSITE" id="PS50112">
    <property type="entry name" value="PAS"/>
    <property type="match status" value="2"/>
</dbReference>
<dbReference type="SUPFAM" id="SSF55874">
    <property type="entry name" value="ATPase domain of HSP90 chaperone/DNA topoisomerase II/histidine kinase"/>
    <property type="match status" value="1"/>
</dbReference>
<evidence type="ECO:0000313" key="11">
    <source>
        <dbReference type="Proteomes" id="UP000199580"/>
    </source>
</evidence>
<dbReference type="InterPro" id="IPR001610">
    <property type="entry name" value="PAC"/>
</dbReference>
<evidence type="ECO:0000256" key="4">
    <source>
        <dbReference type="ARBA" id="ARBA00022679"/>
    </source>
</evidence>
<dbReference type="InterPro" id="IPR036890">
    <property type="entry name" value="HATPase_C_sf"/>
</dbReference>
<dbReference type="PANTHER" id="PTHR43304:SF1">
    <property type="entry name" value="PAC DOMAIN-CONTAINING PROTEIN"/>
    <property type="match status" value="1"/>
</dbReference>
<dbReference type="InterPro" id="IPR004358">
    <property type="entry name" value="Sig_transdc_His_kin-like_C"/>
</dbReference>
<dbReference type="InterPro" id="IPR035965">
    <property type="entry name" value="PAS-like_dom_sf"/>
</dbReference>
<evidence type="ECO:0000259" key="9">
    <source>
        <dbReference type="PROSITE" id="PS50113"/>
    </source>
</evidence>
<keyword evidence="11" id="KW-1185">Reference proteome</keyword>
<evidence type="ECO:0000256" key="1">
    <source>
        <dbReference type="ARBA" id="ARBA00000085"/>
    </source>
</evidence>
<feature type="domain" description="PAC" evidence="9">
    <location>
        <begin position="243"/>
        <end position="295"/>
    </location>
</feature>
<keyword evidence="6" id="KW-0175">Coiled coil</keyword>
<protein>
    <recommendedName>
        <fullName evidence="2">histidine kinase</fullName>
        <ecNumber evidence="2">2.7.13.3</ecNumber>
    </recommendedName>
</protein>
<dbReference type="InterPro" id="IPR003661">
    <property type="entry name" value="HisK_dim/P_dom"/>
</dbReference>
<evidence type="ECO:0000256" key="5">
    <source>
        <dbReference type="ARBA" id="ARBA00022777"/>
    </source>
</evidence>
<dbReference type="InterPro" id="IPR036097">
    <property type="entry name" value="HisK_dim/P_sf"/>
</dbReference>
<proteinExistence type="predicted"/>
<organism evidence="10 11">
    <name type="scientific">Flavobacterium noncentrifugens</name>
    <dbReference type="NCBI Taxonomy" id="1128970"/>
    <lineage>
        <taxon>Bacteria</taxon>
        <taxon>Pseudomonadati</taxon>
        <taxon>Bacteroidota</taxon>
        <taxon>Flavobacteriia</taxon>
        <taxon>Flavobacteriales</taxon>
        <taxon>Flavobacteriaceae</taxon>
        <taxon>Flavobacterium</taxon>
    </lineage>
</organism>
<dbReference type="FunFam" id="3.30.450.20:FF:000099">
    <property type="entry name" value="Sensory box sensor histidine kinase"/>
    <property type="match status" value="1"/>
</dbReference>
<dbReference type="RefSeq" id="WP_245699337.1">
    <property type="nucleotide sequence ID" value="NZ_BKAI01000021.1"/>
</dbReference>
<dbReference type="PROSITE" id="PS50113">
    <property type="entry name" value="PAC"/>
    <property type="match status" value="3"/>
</dbReference>
<dbReference type="Gene3D" id="1.10.287.130">
    <property type="match status" value="1"/>
</dbReference>
<dbReference type="InterPro" id="IPR013655">
    <property type="entry name" value="PAS_fold_3"/>
</dbReference>
<dbReference type="InterPro" id="IPR052162">
    <property type="entry name" value="Sensor_kinase/Photoreceptor"/>
</dbReference>
<dbReference type="STRING" id="1128970.SAMN04487935_1067"/>
<dbReference type="CDD" id="cd00130">
    <property type="entry name" value="PAS"/>
    <property type="match status" value="2"/>
</dbReference>
<dbReference type="InterPro" id="IPR005467">
    <property type="entry name" value="His_kinase_dom"/>
</dbReference>
<dbReference type="CDD" id="cd00082">
    <property type="entry name" value="HisKA"/>
    <property type="match status" value="1"/>
</dbReference>
<dbReference type="SMART" id="SM00387">
    <property type="entry name" value="HATPase_c"/>
    <property type="match status" value="1"/>
</dbReference>
<dbReference type="EC" id="2.7.13.3" evidence="2"/>
<dbReference type="InterPro" id="IPR003594">
    <property type="entry name" value="HATPase_dom"/>
</dbReference>
<dbReference type="InterPro" id="IPR000700">
    <property type="entry name" value="PAS-assoc_C"/>
</dbReference>
<dbReference type="Gene3D" id="2.10.70.100">
    <property type="match status" value="1"/>
</dbReference>
<keyword evidence="3" id="KW-0597">Phosphoprotein</keyword>
<name>A0A1G8UW36_9FLAO</name>
<dbReference type="SUPFAM" id="SSF55785">
    <property type="entry name" value="PYP-like sensor domain (PAS domain)"/>
    <property type="match status" value="2"/>
</dbReference>
<dbReference type="EMBL" id="FNEZ01000002">
    <property type="protein sequence ID" value="SDJ57844.1"/>
    <property type="molecule type" value="Genomic_DNA"/>
</dbReference>
<feature type="domain" description="PAC" evidence="9">
    <location>
        <begin position="115"/>
        <end position="168"/>
    </location>
</feature>
<dbReference type="InterPro" id="IPR000014">
    <property type="entry name" value="PAS"/>
</dbReference>